<dbReference type="InterPro" id="IPR036259">
    <property type="entry name" value="MFS_trans_sf"/>
</dbReference>
<name>A0AAD4S9K2_9MAGN</name>
<keyword evidence="9" id="KW-1185">Reference proteome</keyword>
<evidence type="ECO:0000256" key="2">
    <source>
        <dbReference type="ARBA" id="ARBA00022448"/>
    </source>
</evidence>
<comment type="subcellular location">
    <subcellularLocation>
        <location evidence="1">Membrane</location>
    </subcellularLocation>
</comment>
<keyword evidence="5 7" id="KW-0472">Membrane</keyword>
<protein>
    <submittedName>
        <fullName evidence="8">Uncharacterized protein</fullName>
    </submittedName>
</protein>
<reference evidence="8" key="1">
    <citation type="submission" date="2022-04" db="EMBL/GenBank/DDBJ databases">
        <title>A functionally conserved STORR gene fusion in Papaver species that diverged 16.8 million years ago.</title>
        <authorList>
            <person name="Catania T."/>
        </authorList>
    </citation>
    <scope>NUCLEOTIDE SEQUENCE</scope>
    <source>
        <strain evidence="8">S-188037</strain>
    </source>
</reference>
<dbReference type="InterPro" id="IPR005828">
    <property type="entry name" value="MFS_sugar_transport-like"/>
</dbReference>
<evidence type="ECO:0000256" key="6">
    <source>
        <dbReference type="SAM" id="MobiDB-lite"/>
    </source>
</evidence>
<dbReference type="SUPFAM" id="SSF103473">
    <property type="entry name" value="MFS general substrate transporter"/>
    <property type="match status" value="1"/>
</dbReference>
<evidence type="ECO:0000256" key="1">
    <source>
        <dbReference type="ARBA" id="ARBA00004370"/>
    </source>
</evidence>
<comment type="caution">
    <text evidence="8">The sequence shown here is derived from an EMBL/GenBank/DDBJ whole genome shotgun (WGS) entry which is preliminary data.</text>
</comment>
<dbReference type="PANTHER" id="PTHR48020:SF12">
    <property type="entry name" value="PROTON MYO-INOSITOL COTRANSPORTER"/>
    <property type="match status" value="1"/>
</dbReference>
<gene>
    <name evidence="8" type="ORF">MKW98_021213</name>
</gene>
<keyword evidence="2" id="KW-0813">Transport</keyword>
<dbReference type="EMBL" id="JAJJMB010012497">
    <property type="protein sequence ID" value="KAI3876361.1"/>
    <property type="molecule type" value="Genomic_DNA"/>
</dbReference>
<dbReference type="Gene3D" id="1.20.1250.20">
    <property type="entry name" value="MFS general substrate transporter like domains"/>
    <property type="match status" value="1"/>
</dbReference>
<keyword evidence="4 7" id="KW-1133">Transmembrane helix</keyword>
<dbReference type="GO" id="GO:0016020">
    <property type="term" value="C:membrane"/>
    <property type="evidence" value="ECO:0007669"/>
    <property type="project" value="UniProtKB-SubCell"/>
</dbReference>
<dbReference type="Pfam" id="PF00083">
    <property type="entry name" value="Sugar_tr"/>
    <property type="match status" value="1"/>
</dbReference>
<evidence type="ECO:0000256" key="3">
    <source>
        <dbReference type="ARBA" id="ARBA00022692"/>
    </source>
</evidence>
<evidence type="ECO:0000313" key="8">
    <source>
        <dbReference type="EMBL" id="KAI3876361.1"/>
    </source>
</evidence>
<dbReference type="GO" id="GO:0022857">
    <property type="term" value="F:transmembrane transporter activity"/>
    <property type="evidence" value="ECO:0007669"/>
    <property type="project" value="InterPro"/>
</dbReference>
<dbReference type="Proteomes" id="UP001202328">
    <property type="component" value="Unassembled WGS sequence"/>
</dbReference>
<evidence type="ECO:0000256" key="7">
    <source>
        <dbReference type="SAM" id="Phobius"/>
    </source>
</evidence>
<accession>A0AAD4S9K2</accession>
<dbReference type="PANTHER" id="PTHR48020">
    <property type="entry name" value="PROTON MYO-INOSITOL COTRANSPORTER"/>
    <property type="match status" value="1"/>
</dbReference>
<dbReference type="InterPro" id="IPR050814">
    <property type="entry name" value="Myo-inositol_Transporter"/>
</dbReference>
<evidence type="ECO:0000313" key="9">
    <source>
        <dbReference type="Proteomes" id="UP001202328"/>
    </source>
</evidence>
<organism evidence="8 9">
    <name type="scientific">Papaver atlanticum</name>
    <dbReference type="NCBI Taxonomy" id="357466"/>
    <lineage>
        <taxon>Eukaryota</taxon>
        <taxon>Viridiplantae</taxon>
        <taxon>Streptophyta</taxon>
        <taxon>Embryophyta</taxon>
        <taxon>Tracheophyta</taxon>
        <taxon>Spermatophyta</taxon>
        <taxon>Magnoliopsida</taxon>
        <taxon>Ranunculales</taxon>
        <taxon>Papaveraceae</taxon>
        <taxon>Papaveroideae</taxon>
        <taxon>Papaver</taxon>
    </lineage>
</organism>
<evidence type="ECO:0000256" key="5">
    <source>
        <dbReference type="ARBA" id="ARBA00023136"/>
    </source>
</evidence>
<sequence length="264" mass="29385">MHRIIKSSKIKYSPDPTESPPPYSATTAINLRRHHRSVHFGYLLVTYFSNRYVLGLTLTAGICGLLFGYNTAVISGALLYIKDDFLVVNSNSPVYIAETSPSEIRGGLVSTNVLMITGGQFLSYLVNLAFTEVPGTWRWMLGVSGVPAAVQYLPESSCWLYMKNEKSEAIAVLSKIYDPDHLEVEVDLLTAALAEETLSKKSVNNTDVFGSMELGLHFSLEPFCRHFSNSLESTLSRVTVPQSYRWLDLLQTSWLYSSPLLSLV</sequence>
<dbReference type="AlphaFoldDB" id="A0AAD4S9K2"/>
<feature type="transmembrane region" description="Helical" evidence="7">
    <location>
        <begin position="52"/>
        <end position="81"/>
    </location>
</feature>
<evidence type="ECO:0000256" key="4">
    <source>
        <dbReference type="ARBA" id="ARBA00022989"/>
    </source>
</evidence>
<proteinExistence type="predicted"/>
<keyword evidence="3 7" id="KW-0812">Transmembrane</keyword>
<feature type="region of interest" description="Disordered" evidence="6">
    <location>
        <begin position="1"/>
        <end position="23"/>
    </location>
</feature>